<keyword evidence="2" id="KW-1185">Reference proteome</keyword>
<protein>
    <recommendedName>
        <fullName evidence="3">Ankyrin repeat protein</fullName>
    </recommendedName>
</protein>
<name>A0ABR2KMS8_9EUKA</name>
<evidence type="ECO:0000313" key="1">
    <source>
        <dbReference type="EMBL" id="KAK8892463.1"/>
    </source>
</evidence>
<dbReference type="InterPro" id="IPR036770">
    <property type="entry name" value="Ankyrin_rpt-contain_sf"/>
</dbReference>
<dbReference type="InterPro" id="IPR002110">
    <property type="entry name" value="Ankyrin_rpt"/>
</dbReference>
<organism evidence="1 2">
    <name type="scientific">Tritrichomonas musculus</name>
    <dbReference type="NCBI Taxonomy" id="1915356"/>
    <lineage>
        <taxon>Eukaryota</taxon>
        <taxon>Metamonada</taxon>
        <taxon>Parabasalia</taxon>
        <taxon>Tritrichomonadida</taxon>
        <taxon>Tritrichomonadidae</taxon>
        <taxon>Tritrichomonas</taxon>
    </lineage>
</organism>
<gene>
    <name evidence="1" type="ORF">M9Y10_029692</name>
</gene>
<dbReference type="Gene3D" id="1.25.40.20">
    <property type="entry name" value="Ankyrin repeat-containing domain"/>
    <property type="match status" value="2"/>
</dbReference>
<sequence>MAAIEKGDIEIIQLLLSIPDIDLKHIIKSGYHTDNYTNSQREWQEKSELYIVVEKGDVQVIRLLLNHPNIDPNYKYRYEYFQDEFRREDQIQRMPLKFRGFENYIFSTVLTIAIEKNLPQVVKALVESPKVDVNVTKTESRHSFSSGESSHYEKSPLWLAVSEENTEIVKICYKDQKLTEILFLRRMEKN</sequence>
<evidence type="ECO:0000313" key="2">
    <source>
        <dbReference type="Proteomes" id="UP001470230"/>
    </source>
</evidence>
<dbReference type="SMART" id="SM00248">
    <property type="entry name" value="ANK"/>
    <property type="match status" value="3"/>
</dbReference>
<proteinExistence type="predicted"/>
<dbReference type="SUPFAM" id="SSF48403">
    <property type="entry name" value="Ankyrin repeat"/>
    <property type="match status" value="1"/>
</dbReference>
<comment type="caution">
    <text evidence="1">The sequence shown here is derived from an EMBL/GenBank/DDBJ whole genome shotgun (WGS) entry which is preliminary data.</text>
</comment>
<dbReference type="Proteomes" id="UP001470230">
    <property type="component" value="Unassembled WGS sequence"/>
</dbReference>
<evidence type="ECO:0008006" key="3">
    <source>
        <dbReference type="Google" id="ProtNLM"/>
    </source>
</evidence>
<dbReference type="EMBL" id="JAPFFF010000004">
    <property type="protein sequence ID" value="KAK8892463.1"/>
    <property type="molecule type" value="Genomic_DNA"/>
</dbReference>
<reference evidence="1 2" key="1">
    <citation type="submission" date="2024-04" db="EMBL/GenBank/DDBJ databases">
        <title>Tritrichomonas musculus Genome.</title>
        <authorList>
            <person name="Alves-Ferreira E."/>
            <person name="Grigg M."/>
            <person name="Lorenzi H."/>
            <person name="Galac M."/>
        </authorList>
    </citation>
    <scope>NUCLEOTIDE SEQUENCE [LARGE SCALE GENOMIC DNA]</scope>
    <source>
        <strain evidence="1 2">EAF2021</strain>
    </source>
</reference>
<accession>A0ABR2KMS8</accession>